<dbReference type="EMBL" id="CAUJNA010000527">
    <property type="protein sequence ID" value="CAJ1378283.1"/>
    <property type="molecule type" value="Genomic_DNA"/>
</dbReference>
<evidence type="ECO:0000313" key="2">
    <source>
        <dbReference type="EMBL" id="CAJ1378283.1"/>
    </source>
</evidence>
<proteinExistence type="predicted"/>
<feature type="non-terminal residue" evidence="2">
    <location>
        <position position="172"/>
    </location>
</feature>
<organism evidence="2 3">
    <name type="scientific">Effrenium voratum</name>
    <dbReference type="NCBI Taxonomy" id="2562239"/>
    <lineage>
        <taxon>Eukaryota</taxon>
        <taxon>Sar</taxon>
        <taxon>Alveolata</taxon>
        <taxon>Dinophyceae</taxon>
        <taxon>Suessiales</taxon>
        <taxon>Symbiodiniaceae</taxon>
        <taxon>Effrenium</taxon>
    </lineage>
</organism>
<dbReference type="Proteomes" id="UP001178507">
    <property type="component" value="Unassembled WGS sequence"/>
</dbReference>
<dbReference type="PROSITE" id="PS51257">
    <property type="entry name" value="PROKAR_LIPOPROTEIN"/>
    <property type="match status" value="1"/>
</dbReference>
<keyword evidence="3" id="KW-1185">Reference proteome</keyword>
<dbReference type="GO" id="GO:0009507">
    <property type="term" value="C:chloroplast"/>
    <property type="evidence" value="ECO:0007669"/>
    <property type="project" value="TreeGrafter"/>
</dbReference>
<dbReference type="AlphaFoldDB" id="A0AA36MS82"/>
<dbReference type="InterPro" id="IPR002885">
    <property type="entry name" value="PPR_rpt"/>
</dbReference>
<dbReference type="Gene3D" id="1.25.40.10">
    <property type="entry name" value="Tetratricopeptide repeat domain"/>
    <property type="match status" value="1"/>
</dbReference>
<protein>
    <recommendedName>
        <fullName evidence="4">Pentatricopeptide repeat-containing protein, chloroplastic</fullName>
    </recommendedName>
</protein>
<accession>A0AA36MS82</accession>
<evidence type="ECO:0000313" key="3">
    <source>
        <dbReference type="Proteomes" id="UP001178507"/>
    </source>
</evidence>
<evidence type="ECO:0008006" key="4">
    <source>
        <dbReference type="Google" id="ProtNLM"/>
    </source>
</evidence>
<sequence length="172" mass="18289">MEKKQTERGFKAIACGATLGACEVSSQWLPATQLLARCAAEMLRLDVLCFNMALGACEKSYQWREALGIFAALDAPSASSVNGAVAALASTAWRQALELLPSEANALSYGACIGACVKAVQWQLALGLFQELRAAASAVDLVTRSLVMGAYQQAGDHHGACWQLHRMQRDGA</sequence>
<keyword evidence="1" id="KW-0677">Repeat</keyword>
<dbReference type="PANTHER" id="PTHR47936:SF1">
    <property type="entry name" value="PENTATRICOPEPTIDE REPEAT-CONTAINING PROTEIN GUN1, CHLOROPLASTIC"/>
    <property type="match status" value="1"/>
</dbReference>
<dbReference type="PANTHER" id="PTHR47936">
    <property type="entry name" value="PPR_LONG DOMAIN-CONTAINING PROTEIN"/>
    <property type="match status" value="1"/>
</dbReference>
<dbReference type="Pfam" id="PF01535">
    <property type="entry name" value="PPR"/>
    <property type="match status" value="2"/>
</dbReference>
<evidence type="ECO:0000256" key="1">
    <source>
        <dbReference type="ARBA" id="ARBA00022737"/>
    </source>
</evidence>
<reference evidence="2" key="1">
    <citation type="submission" date="2023-08" db="EMBL/GenBank/DDBJ databases">
        <authorList>
            <person name="Chen Y."/>
            <person name="Shah S."/>
            <person name="Dougan E. K."/>
            <person name="Thang M."/>
            <person name="Chan C."/>
        </authorList>
    </citation>
    <scope>NUCLEOTIDE SEQUENCE</scope>
</reference>
<dbReference type="GO" id="GO:0031930">
    <property type="term" value="P:mitochondria-nucleus signaling pathway"/>
    <property type="evidence" value="ECO:0007669"/>
    <property type="project" value="TreeGrafter"/>
</dbReference>
<feature type="non-terminal residue" evidence="2">
    <location>
        <position position="1"/>
    </location>
</feature>
<dbReference type="InterPro" id="IPR011990">
    <property type="entry name" value="TPR-like_helical_dom_sf"/>
</dbReference>
<gene>
    <name evidence="2" type="ORF">EVOR1521_LOCUS6862</name>
</gene>
<comment type="caution">
    <text evidence="2">The sequence shown here is derived from an EMBL/GenBank/DDBJ whole genome shotgun (WGS) entry which is preliminary data.</text>
</comment>
<name>A0AA36MS82_9DINO</name>